<evidence type="ECO:0000256" key="2">
    <source>
        <dbReference type="SAM" id="SignalP"/>
    </source>
</evidence>
<evidence type="ECO:0000313" key="4">
    <source>
        <dbReference type="EMBL" id="TCU56252.1"/>
    </source>
</evidence>
<keyword evidence="1" id="KW-1133">Transmembrane helix</keyword>
<name>A0A4R3T4H4_9FIRM</name>
<evidence type="ECO:0000256" key="1">
    <source>
        <dbReference type="SAM" id="Phobius"/>
    </source>
</evidence>
<accession>A0A4R3T4H4</accession>
<comment type="caution">
    <text evidence="4">The sequence shown here is derived from an EMBL/GenBank/DDBJ whole genome shotgun (WGS) entry which is preliminary data.</text>
</comment>
<reference evidence="4 5" key="1">
    <citation type="submission" date="2019-03" db="EMBL/GenBank/DDBJ databases">
        <title>Genomic Encyclopedia of Type Strains, Phase IV (KMG-IV): sequencing the most valuable type-strain genomes for metagenomic binning, comparative biology and taxonomic classification.</title>
        <authorList>
            <person name="Goeker M."/>
        </authorList>
    </citation>
    <scope>NUCLEOTIDE SEQUENCE [LARGE SCALE GENOMIC DNA]</scope>
    <source>
        <strain evidence="4 5">DSM 29481</strain>
    </source>
</reference>
<dbReference type="RefSeq" id="WP_132225393.1">
    <property type="nucleotide sequence ID" value="NZ_JADPGE010000016.1"/>
</dbReference>
<feature type="domain" description="Tim44-like" evidence="3">
    <location>
        <begin position="85"/>
        <end position="229"/>
    </location>
</feature>
<keyword evidence="2" id="KW-0732">Signal</keyword>
<dbReference type="SMART" id="SM00978">
    <property type="entry name" value="Tim44"/>
    <property type="match status" value="1"/>
</dbReference>
<dbReference type="EMBL" id="SMBP01000020">
    <property type="protein sequence ID" value="TCU56252.1"/>
    <property type="molecule type" value="Genomic_DNA"/>
</dbReference>
<sequence length="258" mass="29414">MKKAFTVLFCLLLVMVMSLPVYARAGGGGSGGASGGGGSSGGTHTNHTSDGNSNVGILEAIALLVLSSSAYLVYRGKVYKKSRQSKKLLKEIDDLDAVWDEDHIYTRVEEIFYAVQNAWTMKSLEDLQPYLSDRLMENWKAKIDWMDIRKERNVLENIQLLSRSLVGIYDALDDSKDMAWFYIEGKMIDYTINEDDGTMLDGNKQAQSFIEFWKLIRKEDEFYLDEVRQKDEMNIQDFVNFSEEIGNENNGNRMRHPS</sequence>
<evidence type="ECO:0000259" key="3">
    <source>
        <dbReference type="SMART" id="SM00978"/>
    </source>
</evidence>
<dbReference type="AlphaFoldDB" id="A0A4R3T4H4"/>
<keyword evidence="1" id="KW-0472">Membrane</keyword>
<feature type="chain" id="PRO_5038896479" evidence="2">
    <location>
        <begin position="24"/>
        <end position="258"/>
    </location>
</feature>
<organism evidence="4 5">
    <name type="scientific">Longicatena caecimuris</name>
    <dbReference type="NCBI Taxonomy" id="1796635"/>
    <lineage>
        <taxon>Bacteria</taxon>
        <taxon>Bacillati</taxon>
        <taxon>Bacillota</taxon>
        <taxon>Erysipelotrichia</taxon>
        <taxon>Erysipelotrichales</taxon>
        <taxon>Erysipelotrichaceae</taxon>
        <taxon>Longicatena</taxon>
    </lineage>
</organism>
<protein>
    <submittedName>
        <fullName evidence="4">Tim44-like domain-containing protein</fullName>
    </submittedName>
</protein>
<dbReference type="Proteomes" id="UP000295773">
    <property type="component" value="Unassembled WGS sequence"/>
</dbReference>
<dbReference type="InterPro" id="IPR007379">
    <property type="entry name" value="Tim44-like_dom"/>
</dbReference>
<dbReference type="Pfam" id="PF04280">
    <property type="entry name" value="Tim44"/>
    <property type="match status" value="1"/>
</dbReference>
<proteinExistence type="predicted"/>
<keyword evidence="1" id="KW-0812">Transmembrane</keyword>
<dbReference type="Gene3D" id="3.10.450.240">
    <property type="match status" value="1"/>
</dbReference>
<keyword evidence="5" id="KW-1185">Reference proteome</keyword>
<evidence type="ECO:0000313" key="5">
    <source>
        <dbReference type="Proteomes" id="UP000295773"/>
    </source>
</evidence>
<feature type="transmembrane region" description="Helical" evidence="1">
    <location>
        <begin position="55"/>
        <end position="74"/>
    </location>
</feature>
<dbReference type="InterPro" id="IPR032710">
    <property type="entry name" value="NTF2-like_dom_sf"/>
</dbReference>
<dbReference type="SUPFAM" id="SSF54427">
    <property type="entry name" value="NTF2-like"/>
    <property type="match status" value="1"/>
</dbReference>
<gene>
    <name evidence="4" type="ORF">EDD61_12051</name>
</gene>
<feature type="signal peptide" evidence="2">
    <location>
        <begin position="1"/>
        <end position="23"/>
    </location>
</feature>